<dbReference type="Gene3D" id="3.30.450.40">
    <property type="match status" value="1"/>
</dbReference>
<evidence type="ECO:0000259" key="11">
    <source>
        <dbReference type="PROSITE" id="PS50113"/>
    </source>
</evidence>
<evidence type="ECO:0000313" key="13">
    <source>
        <dbReference type="Proteomes" id="UP001321047"/>
    </source>
</evidence>
<dbReference type="InterPro" id="IPR000014">
    <property type="entry name" value="PAS"/>
</dbReference>
<dbReference type="SUPFAM" id="SSF55785">
    <property type="entry name" value="PYP-like sensor domain (PAS domain)"/>
    <property type="match status" value="2"/>
</dbReference>
<evidence type="ECO:0000256" key="3">
    <source>
        <dbReference type="ARBA" id="ARBA00022553"/>
    </source>
</evidence>
<keyword evidence="5" id="KW-0418">Kinase</keyword>
<feature type="domain" description="PAC" evidence="11">
    <location>
        <begin position="321"/>
        <end position="375"/>
    </location>
</feature>
<dbReference type="SUPFAM" id="SSF55781">
    <property type="entry name" value="GAF domain-like"/>
    <property type="match status" value="1"/>
</dbReference>
<dbReference type="InterPro" id="IPR001610">
    <property type="entry name" value="PAC"/>
</dbReference>
<reference evidence="12 13" key="1">
    <citation type="submission" date="2022-09" db="EMBL/GenBank/DDBJ databases">
        <title>Enrichment on poylsaccharides allowed isolation of novel metabolic and taxonomic groups of Haloarchaea.</title>
        <authorList>
            <person name="Sorokin D.Y."/>
            <person name="Elcheninov A.G."/>
            <person name="Khizhniak T.V."/>
            <person name="Kolganova T.V."/>
            <person name="Kublanov I.V."/>
        </authorList>
    </citation>
    <scope>NUCLEOTIDE SEQUENCE [LARGE SCALE GENOMIC DNA]</scope>
    <source>
        <strain evidence="12 13">AArc-curdl1</strain>
    </source>
</reference>
<dbReference type="SMART" id="SM00091">
    <property type="entry name" value="PAS"/>
    <property type="match status" value="2"/>
</dbReference>
<dbReference type="PANTHER" id="PTHR43711:SF1">
    <property type="entry name" value="HISTIDINE KINASE 1"/>
    <property type="match status" value="1"/>
</dbReference>
<dbReference type="SMART" id="SM00448">
    <property type="entry name" value="REC"/>
    <property type="match status" value="1"/>
</dbReference>
<dbReference type="InterPro" id="IPR029016">
    <property type="entry name" value="GAF-like_dom_sf"/>
</dbReference>
<dbReference type="Pfam" id="PF13185">
    <property type="entry name" value="GAF_2"/>
    <property type="match status" value="1"/>
</dbReference>
<evidence type="ECO:0000256" key="5">
    <source>
        <dbReference type="ARBA" id="ARBA00022777"/>
    </source>
</evidence>
<feature type="domain" description="PAC" evidence="11">
    <location>
        <begin position="203"/>
        <end position="253"/>
    </location>
</feature>
<evidence type="ECO:0000256" key="1">
    <source>
        <dbReference type="ARBA" id="ARBA00000085"/>
    </source>
</evidence>
<dbReference type="SMART" id="SM00065">
    <property type="entry name" value="GAF"/>
    <property type="match status" value="1"/>
</dbReference>
<dbReference type="NCBIfam" id="TIGR00229">
    <property type="entry name" value="sensory_box"/>
    <property type="match status" value="2"/>
</dbReference>
<evidence type="ECO:0000259" key="8">
    <source>
        <dbReference type="PROSITE" id="PS50109"/>
    </source>
</evidence>
<dbReference type="PRINTS" id="PR00344">
    <property type="entry name" value="BCTRLSENSOR"/>
</dbReference>
<evidence type="ECO:0000256" key="7">
    <source>
        <dbReference type="PROSITE-ProRule" id="PRU00169"/>
    </source>
</evidence>
<dbReference type="CDD" id="cd00082">
    <property type="entry name" value="HisKA"/>
    <property type="match status" value="1"/>
</dbReference>
<comment type="caution">
    <text evidence="12">The sequence shown here is derived from an EMBL/GenBank/DDBJ whole genome shotgun (WGS) entry which is preliminary data.</text>
</comment>
<dbReference type="Pfam" id="PF02518">
    <property type="entry name" value="HATPase_c"/>
    <property type="match status" value="1"/>
</dbReference>
<protein>
    <recommendedName>
        <fullName evidence="2">histidine kinase</fullName>
        <ecNumber evidence="2">2.7.13.3</ecNumber>
    </recommendedName>
</protein>
<dbReference type="GO" id="GO:0006355">
    <property type="term" value="P:regulation of DNA-templated transcription"/>
    <property type="evidence" value="ECO:0007669"/>
    <property type="project" value="InterPro"/>
</dbReference>
<dbReference type="PROSITE" id="PS50110">
    <property type="entry name" value="RESPONSE_REGULATORY"/>
    <property type="match status" value="1"/>
</dbReference>
<dbReference type="SMART" id="SM00387">
    <property type="entry name" value="HATPase_c"/>
    <property type="match status" value="1"/>
</dbReference>
<dbReference type="InterPro" id="IPR036890">
    <property type="entry name" value="HATPase_C_sf"/>
</dbReference>
<dbReference type="CDD" id="cd00130">
    <property type="entry name" value="PAS"/>
    <property type="match status" value="2"/>
</dbReference>
<dbReference type="InterPro" id="IPR003018">
    <property type="entry name" value="GAF"/>
</dbReference>
<dbReference type="Pfam" id="PF00512">
    <property type="entry name" value="HisKA"/>
    <property type="match status" value="1"/>
</dbReference>
<feature type="domain" description="Histidine kinase" evidence="8">
    <location>
        <begin position="540"/>
        <end position="728"/>
    </location>
</feature>
<keyword evidence="13" id="KW-1185">Reference proteome</keyword>
<keyword evidence="3" id="KW-0597">Phosphoprotein</keyword>
<dbReference type="InterPro" id="IPR001789">
    <property type="entry name" value="Sig_transdc_resp-reg_receiver"/>
</dbReference>
<dbReference type="PROSITE" id="PS50113">
    <property type="entry name" value="PAC"/>
    <property type="match status" value="2"/>
</dbReference>
<dbReference type="SUPFAM" id="SSF55874">
    <property type="entry name" value="ATPase domain of HSP90 chaperone/DNA topoisomerase II/histidine kinase"/>
    <property type="match status" value="1"/>
</dbReference>
<dbReference type="RefSeq" id="WP_342806176.1">
    <property type="nucleotide sequence ID" value="NZ_JAOPJZ010000001.1"/>
</dbReference>
<dbReference type="InterPro" id="IPR011006">
    <property type="entry name" value="CheY-like_superfamily"/>
</dbReference>
<dbReference type="SUPFAM" id="SSF47384">
    <property type="entry name" value="Homodimeric domain of signal transducing histidine kinase"/>
    <property type="match status" value="1"/>
</dbReference>
<feature type="domain" description="Response regulatory" evidence="9">
    <location>
        <begin position="4"/>
        <end position="120"/>
    </location>
</feature>
<dbReference type="InterPro" id="IPR003594">
    <property type="entry name" value="HATPase_dom"/>
</dbReference>
<gene>
    <name evidence="12" type="ORF">OB919_02850</name>
</gene>
<dbReference type="Gene3D" id="3.30.565.10">
    <property type="entry name" value="Histidine kinase-like ATPase, C-terminal domain"/>
    <property type="match status" value="1"/>
</dbReference>
<dbReference type="CDD" id="cd00156">
    <property type="entry name" value="REC"/>
    <property type="match status" value="1"/>
</dbReference>
<dbReference type="EMBL" id="JAOPJZ010000001">
    <property type="protein sequence ID" value="MCU4750929.1"/>
    <property type="molecule type" value="Genomic_DNA"/>
</dbReference>
<evidence type="ECO:0000256" key="6">
    <source>
        <dbReference type="ARBA" id="ARBA00023012"/>
    </source>
</evidence>
<dbReference type="Proteomes" id="UP001321047">
    <property type="component" value="Unassembled WGS sequence"/>
</dbReference>
<dbReference type="InterPro" id="IPR003661">
    <property type="entry name" value="HisK_dim/P_dom"/>
</dbReference>
<dbReference type="Pfam" id="PF00072">
    <property type="entry name" value="Response_reg"/>
    <property type="match status" value="1"/>
</dbReference>
<feature type="domain" description="PAS" evidence="10">
    <location>
        <begin position="250"/>
        <end position="321"/>
    </location>
</feature>
<evidence type="ECO:0000256" key="4">
    <source>
        <dbReference type="ARBA" id="ARBA00022679"/>
    </source>
</evidence>
<dbReference type="InterPro" id="IPR036097">
    <property type="entry name" value="HisK_dim/P_sf"/>
</dbReference>
<dbReference type="PANTHER" id="PTHR43711">
    <property type="entry name" value="TWO-COMPONENT HISTIDINE KINASE"/>
    <property type="match status" value="1"/>
</dbReference>
<dbReference type="Gene3D" id="3.40.50.2300">
    <property type="match status" value="1"/>
</dbReference>
<dbReference type="InterPro" id="IPR035965">
    <property type="entry name" value="PAS-like_dom_sf"/>
</dbReference>
<dbReference type="AlphaFoldDB" id="A0AAP2Z562"/>
<dbReference type="GO" id="GO:0000155">
    <property type="term" value="F:phosphorelay sensor kinase activity"/>
    <property type="evidence" value="ECO:0007669"/>
    <property type="project" value="InterPro"/>
</dbReference>
<sequence length="733" mass="82512">MKGHLLYVDDDSSSRSQTVKQLERCLTDVRIWPATSAAEALELCEGQAFDCVVSTYQLSEMDGLELLDAIRADHPDLPFILFTEAGSEALASEAISAGITDYVRRGGDDQHVLLANRIDNAIEQYHSETGYRELFEAIDDAIIVHDPESGDILDVNRAVCDYWGYSYEDACECAVEDLGAPVQPASEQTAHEWIRRAVKDGPQRVEWLCETSDGKRFWADIQLKPATINGRERVISLIRDITEEKQREQELKSFRRAVEHAGHSIYVTNADEEILYVNPTFEDLTGYSAEEVIGRTPRMVKSGEHDDEYYQELWETILDGDVWQNELINERKDGSRYIVNQTIAPITDETGDTVRFVAVNAEITEQKRREQQLQTLYAATTEWLNAESKDEIYALVSDQLTDLLEFDLHGFCLYNETTETLETVLTSERADVALDEHPDFEKGEGIVWQVFESGEPRRYDDVRNDPDVYNPDTEIRSELALPIGEHGVLLIGSKEPGAFDETNEVLAKVLSSALTEVLNRIERENELEQQNSRLEEFASVVSHDLRNPLSVAKGRLELARETGDIAHLEDVDQAHDRIERIIDDLLWLAREGREIGNTRPVGLSQVVDDAWGHVDTGKARLVRECDQTIEADPDRLQQLFENLFRNAVEHAGVNVAVRIGLLDNGFYVEDDGPGVPESVREQVFEAGYSTTSSGTGYGLSIVQTIADAHGWELELTDGEDGGARFEFSSVEFQ</sequence>
<dbReference type="InterPro" id="IPR004358">
    <property type="entry name" value="Sig_transdc_His_kin-like_C"/>
</dbReference>
<feature type="domain" description="PAS" evidence="10">
    <location>
        <begin position="127"/>
        <end position="201"/>
    </location>
</feature>
<organism evidence="12 13">
    <name type="scientific">Natronosalvus hydrolyticus</name>
    <dbReference type="NCBI Taxonomy" id="2979988"/>
    <lineage>
        <taxon>Archaea</taxon>
        <taxon>Methanobacteriati</taxon>
        <taxon>Methanobacteriota</taxon>
        <taxon>Stenosarchaea group</taxon>
        <taxon>Halobacteria</taxon>
        <taxon>Halobacteriales</taxon>
        <taxon>Natrialbaceae</taxon>
        <taxon>Natronosalvus</taxon>
    </lineage>
</organism>
<dbReference type="EC" id="2.7.13.3" evidence="2"/>
<comment type="caution">
    <text evidence="7">Lacks conserved residue(s) required for the propagation of feature annotation.</text>
</comment>
<dbReference type="Pfam" id="PF00989">
    <property type="entry name" value="PAS"/>
    <property type="match status" value="1"/>
</dbReference>
<evidence type="ECO:0000259" key="9">
    <source>
        <dbReference type="PROSITE" id="PS50110"/>
    </source>
</evidence>
<dbReference type="SMART" id="SM00388">
    <property type="entry name" value="HisKA"/>
    <property type="match status" value="1"/>
</dbReference>
<proteinExistence type="predicted"/>
<name>A0AAP2Z562_9EURY</name>
<dbReference type="Gene3D" id="3.30.450.20">
    <property type="entry name" value="PAS domain"/>
    <property type="match status" value="2"/>
</dbReference>
<keyword evidence="4" id="KW-0808">Transferase</keyword>
<dbReference type="InterPro" id="IPR000700">
    <property type="entry name" value="PAS-assoc_C"/>
</dbReference>
<evidence type="ECO:0000313" key="12">
    <source>
        <dbReference type="EMBL" id="MCU4750929.1"/>
    </source>
</evidence>
<accession>A0AAP2Z562</accession>
<dbReference type="Pfam" id="PF13426">
    <property type="entry name" value="PAS_9"/>
    <property type="match status" value="1"/>
</dbReference>
<dbReference type="InterPro" id="IPR005467">
    <property type="entry name" value="His_kinase_dom"/>
</dbReference>
<evidence type="ECO:0000256" key="2">
    <source>
        <dbReference type="ARBA" id="ARBA00012438"/>
    </source>
</evidence>
<dbReference type="InterPro" id="IPR013767">
    <property type="entry name" value="PAS_fold"/>
</dbReference>
<dbReference type="InterPro" id="IPR050736">
    <property type="entry name" value="Sensor_HK_Regulatory"/>
</dbReference>
<dbReference type="PROSITE" id="PS50112">
    <property type="entry name" value="PAS"/>
    <property type="match status" value="2"/>
</dbReference>
<keyword evidence="6" id="KW-0902">Two-component regulatory system</keyword>
<evidence type="ECO:0000259" key="10">
    <source>
        <dbReference type="PROSITE" id="PS50112"/>
    </source>
</evidence>
<dbReference type="SMART" id="SM00086">
    <property type="entry name" value="PAC"/>
    <property type="match status" value="2"/>
</dbReference>
<dbReference type="Gene3D" id="1.10.287.130">
    <property type="match status" value="1"/>
</dbReference>
<comment type="catalytic activity">
    <reaction evidence="1">
        <text>ATP + protein L-histidine = ADP + protein N-phospho-L-histidine.</text>
        <dbReference type="EC" id="2.7.13.3"/>
    </reaction>
</comment>
<dbReference type="SUPFAM" id="SSF52172">
    <property type="entry name" value="CheY-like"/>
    <property type="match status" value="1"/>
</dbReference>
<dbReference type="PROSITE" id="PS50109">
    <property type="entry name" value="HIS_KIN"/>
    <property type="match status" value="1"/>
</dbReference>